<reference evidence="2 3" key="1">
    <citation type="journal article" date="2017" name="ISME J.">
        <title>Potential for microbial H2 and metal transformations associated with novel bacteria and archaea in deep terrestrial subsurface sediments.</title>
        <authorList>
            <person name="Hernsdorf A.W."/>
            <person name="Amano Y."/>
            <person name="Miyakawa K."/>
            <person name="Ise K."/>
            <person name="Suzuki Y."/>
            <person name="Anantharaman K."/>
            <person name="Probst A."/>
            <person name="Burstein D."/>
            <person name="Thomas B.C."/>
            <person name="Banfield J.F."/>
        </authorList>
    </citation>
    <scope>NUCLEOTIDE SEQUENCE [LARGE SCALE GENOMIC DNA]</scope>
    <source>
        <strain evidence="2">HGW-Falkowbacteria-1</strain>
    </source>
</reference>
<accession>A0A2N2EA41</accession>
<organism evidence="2 3">
    <name type="scientific">Candidatus Falkowbacteria bacterium HGW-Falkowbacteria-1</name>
    <dbReference type="NCBI Taxonomy" id="2013768"/>
    <lineage>
        <taxon>Bacteria</taxon>
        <taxon>Candidatus Falkowiibacteriota</taxon>
    </lineage>
</organism>
<dbReference type="Proteomes" id="UP000233517">
    <property type="component" value="Unassembled WGS sequence"/>
</dbReference>
<proteinExistence type="predicted"/>
<gene>
    <name evidence="2" type="ORF">CVU82_03055</name>
</gene>
<protein>
    <submittedName>
        <fullName evidence="2">Uncharacterized protein</fullName>
    </submittedName>
</protein>
<feature type="transmembrane region" description="Helical" evidence="1">
    <location>
        <begin position="12"/>
        <end position="29"/>
    </location>
</feature>
<dbReference type="EMBL" id="PHAI01000002">
    <property type="protein sequence ID" value="PKM91548.1"/>
    <property type="molecule type" value="Genomic_DNA"/>
</dbReference>
<keyword evidence="1" id="KW-0472">Membrane</keyword>
<evidence type="ECO:0000256" key="1">
    <source>
        <dbReference type="SAM" id="Phobius"/>
    </source>
</evidence>
<evidence type="ECO:0000313" key="3">
    <source>
        <dbReference type="Proteomes" id="UP000233517"/>
    </source>
</evidence>
<comment type="caution">
    <text evidence="2">The sequence shown here is derived from an EMBL/GenBank/DDBJ whole genome shotgun (WGS) entry which is preliminary data.</text>
</comment>
<dbReference type="Gene3D" id="3.10.450.50">
    <property type="match status" value="1"/>
</dbReference>
<keyword evidence="1" id="KW-1133">Transmembrane helix</keyword>
<evidence type="ECO:0000313" key="2">
    <source>
        <dbReference type="EMBL" id="PKM91548.1"/>
    </source>
</evidence>
<name>A0A2N2EA41_9BACT</name>
<keyword evidence="1" id="KW-0812">Transmembrane</keyword>
<dbReference type="AlphaFoldDB" id="A0A2N2EA41"/>
<sequence length="237" mass="27242">MMKKNKKYGSLTIVTTIILVLGFLILYYLRPNNQKKEIPLSPEQTVNLFYDQWIENKTETINSASYKDNKYLNALAEEEIKRTIESTANSDKKLDPVLCGQNKPENFSLELINKNKSKSQIIVRTDHSGVIKEILVELVNENNVWQINKIDCSIGEKNDLSSEDQQAISEYFAKNISELSPEKEVLGGKFYITSLDFIDENNLIIEYEDGHIALSAEVNFQYLDSENIEINEFNIMN</sequence>